<evidence type="ECO:0000259" key="2">
    <source>
        <dbReference type="Pfam" id="PF02517"/>
    </source>
</evidence>
<dbReference type="InterPro" id="IPR003675">
    <property type="entry name" value="Rce1/LyrA-like_dom"/>
</dbReference>
<keyword evidence="3" id="KW-0482">Metalloprotease</keyword>
<feature type="transmembrane region" description="Helical" evidence="1">
    <location>
        <begin position="87"/>
        <end position="107"/>
    </location>
</feature>
<dbReference type="GO" id="GO:0080120">
    <property type="term" value="P:CAAX-box protein maturation"/>
    <property type="evidence" value="ECO:0007669"/>
    <property type="project" value="UniProtKB-ARBA"/>
</dbReference>
<name>A0A7D3Y149_9SPHN</name>
<dbReference type="AlphaFoldDB" id="A0A7D3Y149"/>
<dbReference type="RefSeq" id="WP_173215337.1">
    <property type="nucleotide sequence ID" value="NZ_CP053921.1"/>
</dbReference>
<keyword evidence="1" id="KW-0812">Transmembrane</keyword>
<dbReference type="EMBL" id="CP053921">
    <property type="protein sequence ID" value="QKG72252.1"/>
    <property type="molecule type" value="Genomic_DNA"/>
</dbReference>
<keyword evidence="1" id="KW-1133">Transmembrane helix</keyword>
<evidence type="ECO:0000313" key="4">
    <source>
        <dbReference type="Proteomes" id="UP000504693"/>
    </source>
</evidence>
<keyword evidence="3" id="KW-0378">Hydrolase</keyword>
<dbReference type="GO" id="GO:0004175">
    <property type="term" value="F:endopeptidase activity"/>
    <property type="evidence" value="ECO:0007669"/>
    <property type="project" value="UniProtKB-ARBA"/>
</dbReference>
<sequence length="249" mass="26621">MDAITTSGSTEVAHANTLRGEWARFGSFLKRPVLPERAPLPNLTSLAAVWRLLVLDLLIMSMLLAAGALASAAGVELPETALAGMELSPGLILAAVVFAPLGEELLFRSWLSGRPGHMLAFLALLGGGTATALAVAGRDQAYYLTAATITLLLTALALYLLRRRNALRWFARIFPIAFWLSALLFASAHLFNFSEENLLALAPLVLPQFAIGLVLGYARVNYGLWSSMLLHLLHNGAFISLVLLASSAA</sequence>
<feature type="transmembrane region" description="Helical" evidence="1">
    <location>
        <begin position="173"/>
        <end position="192"/>
    </location>
</feature>
<reference evidence="3 4" key="1">
    <citation type="submission" date="2020-05" db="EMBL/GenBank/DDBJ databases">
        <title>Erythrobacter mangrovi sp. nov., isolated from rhizosphere soil of mangrove plant (Kandelia candel).</title>
        <authorList>
            <person name="Ye Y.H."/>
        </authorList>
    </citation>
    <scope>NUCLEOTIDE SEQUENCE [LARGE SCALE GENOMIC DNA]</scope>
    <source>
        <strain evidence="3 4">EB310</strain>
    </source>
</reference>
<keyword evidence="3" id="KW-0645">Protease</keyword>
<organism evidence="3 4">
    <name type="scientific">Erythrobacter mangrovi</name>
    <dbReference type="NCBI Taxonomy" id="2739433"/>
    <lineage>
        <taxon>Bacteria</taxon>
        <taxon>Pseudomonadati</taxon>
        <taxon>Pseudomonadota</taxon>
        <taxon>Alphaproteobacteria</taxon>
        <taxon>Sphingomonadales</taxon>
        <taxon>Erythrobacteraceae</taxon>
        <taxon>Erythrobacter/Porphyrobacter group</taxon>
        <taxon>Erythrobacter</taxon>
    </lineage>
</organism>
<feature type="transmembrane region" description="Helical" evidence="1">
    <location>
        <begin position="198"/>
        <end position="217"/>
    </location>
</feature>
<evidence type="ECO:0000256" key="1">
    <source>
        <dbReference type="SAM" id="Phobius"/>
    </source>
</evidence>
<feature type="domain" description="CAAX prenyl protease 2/Lysostaphin resistance protein A-like" evidence="2">
    <location>
        <begin position="90"/>
        <end position="236"/>
    </location>
</feature>
<dbReference type="GO" id="GO:0006508">
    <property type="term" value="P:proteolysis"/>
    <property type="evidence" value="ECO:0007669"/>
    <property type="project" value="UniProtKB-KW"/>
</dbReference>
<evidence type="ECO:0000313" key="3">
    <source>
        <dbReference type="EMBL" id="QKG72252.1"/>
    </source>
</evidence>
<proteinExistence type="predicted"/>
<feature type="transmembrane region" description="Helical" evidence="1">
    <location>
        <begin position="229"/>
        <end position="248"/>
    </location>
</feature>
<dbReference type="GO" id="GO:0008237">
    <property type="term" value="F:metallopeptidase activity"/>
    <property type="evidence" value="ECO:0007669"/>
    <property type="project" value="UniProtKB-KW"/>
</dbReference>
<accession>A0A7D3Y149</accession>
<keyword evidence="4" id="KW-1185">Reference proteome</keyword>
<feature type="transmembrane region" description="Helical" evidence="1">
    <location>
        <begin position="142"/>
        <end position="161"/>
    </location>
</feature>
<feature type="transmembrane region" description="Helical" evidence="1">
    <location>
        <begin position="52"/>
        <end position="75"/>
    </location>
</feature>
<keyword evidence="1" id="KW-0472">Membrane</keyword>
<protein>
    <submittedName>
        <fullName evidence="3">CPBP family intramembrane metalloprotease</fullName>
    </submittedName>
</protein>
<gene>
    <name evidence="3" type="ORF">HQR01_13240</name>
</gene>
<dbReference type="Pfam" id="PF02517">
    <property type="entry name" value="Rce1-like"/>
    <property type="match status" value="1"/>
</dbReference>
<dbReference type="KEGG" id="emv:HQR01_13240"/>
<dbReference type="Proteomes" id="UP000504693">
    <property type="component" value="Chromosome"/>
</dbReference>
<feature type="transmembrane region" description="Helical" evidence="1">
    <location>
        <begin position="119"/>
        <end position="136"/>
    </location>
</feature>